<dbReference type="InterPro" id="IPR050625">
    <property type="entry name" value="ParA/MinD_ATPase"/>
</dbReference>
<name>A0ABV8QBQ2_9MICO</name>
<protein>
    <submittedName>
        <fullName evidence="3">MinD/ParA family protein</fullName>
    </submittedName>
</protein>
<dbReference type="SUPFAM" id="SSF52540">
    <property type="entry name" value="P-loop containing nucleoside triphosphate hydrolases"/>
    <property type="match status" value="1"/>
</dbReference>
<dbReference type="Proteomes" id="UP001595900">
    <property type="component" value="Unassembled WGS sequence"/>
</dbReference>
<dbReference type="InterPro" id="IPR002586">
    <property type="entry name" value="CobQ/CobB/MinD/ParA_Nub-bd_dom"/>
</dbReference>
<feature type="domain" description="CobQ/CobB/MinD/ParA nucleotide binding" evidence="2">
    <location>
        <begin position="145"/>
        <end position="357"/>
    </location>
</feature>
<gene>
    <name evidence="3" type="ORF">ACFOYW_16050</name>
</gene>
<reference evidence="4" key="1">
    <citation type="journal article" date="2019" name="Int. J. Syst. Evol. Microbiol.">
        <title>The Global Catalogue of Microorganisms (GCM) 10K type strain sequencing project: providing services to taxonomists for standard genome sequencing and annotation.</title>
        <authorList>
            <consortium name="The Broad Institute Genomics Platform"/>
            <consortium name="The Broad Institute Genome Sequencing Center for Infectious Disease"/>
            <person name="Wu L."/>
            <person name="Ma J."/>
        </authorList>
    </citation>
    <scope>NUCLEOTIDE SEQUENCE [LARGE SCALE GENOMIC DNA]</scope>
    <source>
        <strain evidence="4">CGMCC 1.10363</strain>
    </source>
</reference>
<dbReference type="Gene3D" id="3.40.50.300">
    <property type="entry name" value="P-loop containing nucleotide triphosphate hydrolases"/>
    <property type="match status" value="1"/>
</dbReference>
<comment type="caution">
    <text evidence="3">The sequence shown here is derived from an EMBL/GenBank/DDBJ whole genome shotgun (WGS) entry which is preliminary data.</text>
</comment>
<feature type="region of interest" description="Disordered" evidence="1">
    <location>
        <begin position="1"/>
        <end position="69"/>
    </location>
</feature>
<dbReference type="RefSeq" id="WP_390231164.1">
    <property type="nucleotide sequence ID" value="NZ_JBHSCN010000006.1"/>
</dbReference>
<keyword evidence="4" id="KW-1185">Reference proteome</keyword>
<dbReference type="InterPro" id="IPR027417">
    <property type="entry name" value="P-loop_NTPase"/>
</dbReference>
<sequence>MSDPMAESGHGVFDDASRAGEFVEEDTVVTQREHRSQRPAERQLIDMPDTIRHPAQAAPPPPAEAEPRAEVPAPDFSALFTGQRPAQAAVKNQKASKGFRGLLARTGLNVKPGAAEAAELAHRATIDMFQTQIRQATWSRAVSVLVANPKGGTGKTPTSLLLGGTIASIRGGSVAIVEVSDDPGALAYRAEGNPPVGLGELVRDLDTITNAGQLAGYTAPQSSFAAVIGTVGRRPRLTGQDVIGVAGLVDEFYGIRVMDSGNQPTSEAFRAAVQVADALVIPVMNAGDSTVEALRLLEELRADGGHAAELAANAIGIRLVDGRHEDPTIAAEVEQVLSREGIRALHTIPYDQHIAERVQITLGQLAPTTREAFITAAASVVRALQASVTISKRS</sequence>
<dbReference type="Pfam" id="PF01656">
    <property type="entry name" value="CbiA"/>
    <property type="match status" value="1"/>
</dbReference>
<organism evidence="3 4">
    <name type="scientific">Gryllotalpicola reticulitermitis</name>
    <dbReference type="NCBI Taxonomy" id="1184153"/>
    <lineage>
        <taxon>Bacteria</taxon>
        <taxon>Bacillati</taxon>
        <taxon>Actinomycetota</taxon>
        <taxon>Actinomycetes</taxon>
        <taxon>Micrococcales</taxon>
        <taxon>Microbacteriaceae</taxon>
        <taxon>Gryllotalpicola</taxon>
    </lineage>
</organism>
<accession>A0ABV8QBQ2</accession>
<proteinExistence type="predicted"/>
<evidence type="ECO:0000313" key="3">
    <source>
        <dbReference type="EMBL" id="MFC4244887.1"/>
    </source>
</evidence>
<evidence type="ECO:0000313" key="4">
    <source>
        <dbReference type="Proteomes" id="UP001595900"/>
    </source>
</evidence>
<dbReference type="EMBL" id="JBHSCN010000006">
    <property type="protein sequence ID" value="MFC4244887.1"/>
    <property type="molecule type" value="Genomic_DNA"/>
</dbReference>
<evidence type="ECO:0000259" key="2">
    <source>
        <dbReference type="Pfam" id="PF01656"/>
    </source>
</evidence>
<dbReference type="PANTHER" id="PTHR43384:SF14">
    <property type="entry name" value="ESX-1 SECRETION-ASSOCIATED PROTEIN ESPI"/>
    <property type="match status" value="1"/>
</dbReference>
<evidence type="ECO:0000256" key="1">
    <source>
        <dbReference type="SAM" id="MobiDB-lite"/>
    </source>
</evidence>
<feature type="compositionally biased region" description="Basic and acidic residues" evidence="1">
    <location>
        <begin position="31"/>
        <end position="52"/>
    </location>
</feature>
<dbReference type="PANTHER" id="PTHR43384">
    <property type="entry name" value="SEPTUM SITE-DETERMINING PROTEIN MIND HOMOLOG, CHLOROPLASTIC-RELATED"/>
    <property type="match status" value="1"/>
</dbReference>